<keyword evidence="1" id="KW-0560">Oxidoreductase</keyword>
<protein>
    <submittedName>
        <fullName evidence="3">Clavaminate synthase-like protein</fullName>
    </submittedName>
</protein>
<evidence type="ECO:0000259" key="2">
    <source>
        <dbReference type="Pfam" id="PF02668"/>
    </source>
</evidence>
<dbReference type="InterPro" id="IPR003819">
    <property type="entry name" value="TauD/TfdA-like"/>
</dbReference>
<evidence type="ECO:0000313" key="4">
    <source>
        <dbReference type="Proteomes" id="UP000800200"/>
    </source>
</evidence>
<sequence>MAPHAETQFIDSSGYTPSTDVITELKRKLRLHHPASVPGASWISKGSQTIDSRDTDTDGEASILQLSLSDLKEIEDAFLFFNATKLPLNKLQAEHFPLPTLSIKIRELSILPPDKQPYFLIRGLKPQWFSKYKNVAIYAGIASHVSTKRAFAVGDHNVLHHVTNIEIPCEKEEKIYRGPANRNLAVPFHTDYGAILSLYILSRPATGGDFYLADIHDIASQIARTRPDILETLRQPFVMVNPNVEGGRDDRPLLFTLPSGQFAIQASRTRLFGTACRPRPSSLPPLSAKQLEALDALHAAGQAVARRFEFRSGDMMFFNNLKMMHARDAFVDGNEEENTTKRYLLRLILKGERNDVNWELPPELNQIWEELYNHADEEEIFTVHPELFSFKASH</sequence>
<gene>
    <name evidence="3" type="ORF">K469DRAFT_635730</name>
</gene>
<reference evidence="3" key="1">
    <citation type="journal article" date="2020" name="Stud. Mycol.">
        <title>101 Dothideomycetes genomes: a test case for predicting lifestyles and emergence of pathogens.</title>
        <authorList>
            <person name="Haridas S."/>
            <person name="Albert R."/>
            <person name="Binder M."/>
            <person name="Bloem J."/>
            <person name="Labutti K."/>
            <person name="Salamov A."/>
            <person name="Andreopoulos B."/>
            <person name="Baker S."/>
            <person name="Barry K."/>
            <person name="Bills G."/>
            <person name="Bluhm B."/>
            <person name="Cannon C."/>
            <person name="Castanera R."/>
            <person name="Culley D."/>
            <person name="Daum C."/>
            <person name="Ezra D."/>
            <person name="Gonzalez J."/>
            <person name="Henrissat B."/>
            <person name="Kuo A."/>
            <person name="Liang C."/>
            <person name="Lipzen A."/>
            <person name="Lutzoni F."/>
            <person name="Magnuson J."/>
            <person name="Mondo S."/>
            <person name="Nolan M."/>
            <person name="Ohm R."/>
            <person name="Pangilinan J."/>
            <person name="Park H.-J."/>
            <person name="Ramirez L."/>
            <person name="Alfaro M."/>
            <person name="Sun H."/>
            <person name="Tritt A."/>
            <person name="Yoshinaga Y."/>
            <person name="Zwiers L.-H."/>
            <person name="Turgeon B."/>
            <person name="Goodwin S."/>
            <person name="Spatafora J."/>
            <person name="Crous P."/>
            <person name="Grigoriev I."/>
        </authorList>
    </citation>
    <scope>NUCLEOTIDE SEQUENCE</scope>
    <source>
        <strain evidence="3">CBS 207.26</strain>
    </source>
</reference>
<evidence type="ECO:0000256" key="1">
    <source>
        <dbReference type="ARBA" id="ARBA00023002"/>
    </source>
</evidence>
<dbReference type="Gene3D" id="3.60.130.10">
    <property type="entry name" value="Clavaminate synthase-like"/>
    <property type="match status" value="1"/>
</dbReference>
<dbReference type="InterPro" id="IPR042098">
    <property type="entry name" value="TauD-like_sf"/>
</dbReference>
<evidence type="ECO:0000313" key="3">
    <source>
        <dbReference type="EMBL" id="KAF2183194.1"/>
    </source>
</evidence>
<dbReference type="Proteomes" id="UP000800200">
    <property type="component" value="Unassembled WGS sequence"/>
</dbReference>
<organism evidence="3 4">
    <name type="scientific">Zopfia rhizophila CBS 207.26</name>
    <dbReference type="NCBI Taxonomy" id="1314779"/>
    <lineage>
        <taxon>Eukaryota</taxon>
        <taxon>Fungi</taxon>
        <taxon>Dikarya</taxon>
        <taxon>Ascomycota</taxon>
        <taxon>Pezizomycotina</taxon>
        <taxon>Dothideomycetes</taxon>
        <taxon>Dothideomycetes incertae sedis</taxon>
        <taxon>Zopfiaceae</taxon>
        <taxon>Zopfia</taxon>
    </lineage>
</organism>
<dbReference type="OrthoDB" id="272271at2759"/>
<dbReference type="PANTHER" id="PTHR10696:SF54">
    <property type="entry name" value="FAMILY OXIDOREDUCTASE, PUTATIVE (AFU_ORTHOLOGUE AFUA_4G13850)-RELATED"/>
    <property type="match status" value="1"/>
</dbReference>
<dbReference type="SUPFAM" id="SSF51197">
    <property type="entry name" value="Clavaminate synthase-like"/>
    <property type="match status" value="1"/>
</dbReference>
<name>A0A6A6DUD3_9PEZI</name>
<accession>A0A6A6DUD3</accession>
<dbReference type="InterPro" id="IPR050411">
    <property type="entry name" value="AlphaKG_dependent_hydroxylases"/>
</dbReference>
<dbReference type="PANTHER" id="PTHR10696">
    <property type="entry name" value="GAMMA-BUTYROBETAINE HYDROXYLASE-RELATED"/>
    <property type="match status" value="1"/>
</dbReference>
<dbReference type="EMBL" id="ML994644">
    <property type="protein sequence ID" value="KAF2183194.1"/>
    <property type="molecule type" value="Genomic_DNA"/>
</dbReference>
<feature type="domain" description="TauD/TfdA-like" evidence="2">
    <location>
        <begin position="120"/>
        <end position="346"/>
    </location>
</feature>
<dbReference type="GO" id="GO:0016491">
    <property type="term" value="F:oxidoreductase activity"/>
    <property type="evidence" value="ECO:0007669"/>
    <property type="project" value="UniProtKB-KW"/>
</dbReference>
<keyword evidence="4" id="KW-1185">Reference proteome</keyword>
<dbReference type="AlphaFoldDB" id="A0A6A6DUD3"/>
<proteinExistence type="predicted"/>
<dbReference type="Pfam" id="PF02668">
    <property type="entry name" value="TauD"/>
    <property type="match status" value="1"/>
</dbReference>